<dbReference type="InterPro" id="IPR000847">
    <property type="entry name" value="LysR_HTH_N"/>
</dbReference>
<dbReference type="Pfam" id="PF03466">
    <property type="entry name" value="LysR_substrate"/>
    <property type="match status" value="1"/>
</dbReference>
<dbReference type="InterPro" id="IPR036390">
    <property type="entry name" value="WH_DNA-bd_sf"/>
</dbReference>
<dbReference type="PRINTS" id="PR00039">
    <property type="entry name" value="HTHLYSR"/>
</dbReference>
<dbReference type="PANTHER" id="PTHR30537">
    <property type="entry name" value="HTH-TYPE TRANSCRIPTIONAL REGULATOR"/>
    <property type="match status" value="1"/>
</dbReference>
<gene>
    <name evidence="6" type="ORF">ACFQ1C_15055</name>
</gene>
<evidence type="ECO:0000259" key="5">
    <source>
        <dbReference type="PROSITE" id="PS50931"/>
    </source>
</evidence>
<evidence type="ECO:0000256" key="4">
    <source>
        <dbReference type="ARBA" id="ARBA00023163"/>
    </source>
</evidence>
<keyword evidence="2" id="KW-0805">Transcription regulation</keyword>
<dbReference type="InterPro" id="IPR005119">
    <property type="entry name" value="LysR_subst-bd"/>
</dbReference>
<organism evidence="6 7">
    <name type="scientific">Oceanisphaera ostreae</name>
    <dbReference type="NCBI Taxonomy" id="914151"/>
    <lineage>
        <taxon>Bacteria</taxon>
        <taxon>Pseudomonadati</taxon>
        <taxon>Pseudomonadota</taxon>
        <taxon>Gammaproteobacteria</taxon>
        <taxon>Aeromonadales</taxon>
        <taxon>Aeromonadaceae</taxon>
        <taxon>Oceanisphaera</taxon>
    </lineage>
</organism>
<comment type="caution">
    <text evidence="6">The sequence shown here is derived from an EMBL/GenBank/DDBJ whole genome shotgun (WGS) entry which is preliminary data.</text>
</comment>
<evidence type="ECO:0000256" key="1">
    <source>
        <dbReference type="ARBA" id="ARBA00009437"/>
    </source>
</evidence>
<accession>A0ABW3KMN3</accession>
<keyword evidence="7" id="KW-1185">Reference proteome</keyword>
<comment type="similarity">
    <text evidence="1">Belongs to the LysR transcriptional regulatory family.</text>
</comment>
<sequence>MLHLPLLNALKTFVVAGRYLNFTKAAEELLVSPSAVSHQIRVLEEYLEVKLFIRQSRALSLTIEGEQLHAALIGPFDAIARALQNVLQYKRRESINIALRPFFSGGWLAPRLNLFWGQHPDIEIDLIHMIKSPEFGSDKIDLAILWGKGEWPSMEVKLLLPGNLTPICSAELLEREGRPTSPSELSRFTLIHDEDRSAWDAWLNKAGADNVSSRGKLIIDDTNVRVQSIQNSQGIMLGCPLLLKPHLDSGRLVQLFDICLDTYNYYLVYPKNHILSDSLTTFIDWLLAVEE</sequence>
<dbReference type="Proteomes" id="UP001597048">
    <property type="component" value="Unassembled WGS sequence"/>
</dbReference>
<dbReference type="RefSeq" id="WP_379559497.1">
    <property type="nucleotide sequence ID" value="NZ_JBHTJS010000060.1"/>
</dbReference>
<dbReference type="EMBL" id="JBHTJS010000060">
    <property type="protein sequence ID" value="MFD1009466.1"/>
    <property type="molecule type" value="Genomic_DNA"/>
</dbReference>
<evidence type="ECO:0000256" key="2">
    <source>
        <dbReference type="ARBA" id="ARBA00023015"/>
    </source>
</evidence>
<proteinExistence type="inferred from homology"/>
<feature type="domain" description="HTH lysR-type" evidence="5">
    <location>
        <begin position="5"/>
        <end position="62"/>
    </location>
</feature>
<evidence type="ECO:0000313" key="7">
    <source>
        <dbReference type="Proteomes" id="UP001597048"/>
    </source>
</evidence>
<reference evidence="7" key="1">
    <citation type="journal article" date="2019" name="Int. J. Syst. Evol. Microbiol.">
        <title>The Global Catalogue of Microorganisms (GCM) 10K type strain sequencing project: providing services to taxonomists for standard genome sequencing and annotation.</title>
        <authorList>
            <consortium name="The Broad Institute Genomics Platform"/>
            <consortium name="The Broad Institute Genome Sequencing Center for Infectious Disease"/>
            <person name="Wu L."/>
            <person name="Ma J."/>
        </authorList>
    </citation>
    <scope>NUCLEOTIDE SEQUENCE [LARGE SCALE GENOMIC DNA]</scope>
    <source>
        <strain evidence="7">CCUG 60525</strain>
    </source>
</reference>
<dbReference type="SUPFAM" id="SSF53850">
    <property type="entry name" value="Periplasmic binding protein-like II"/>
    <property type="match status" value="1"/>
</dbReference>
<dbReference type="Gene3D" id="3.40.190.10">
    <property type="entry name" value="Periplasmic binding protein-like II"/>
    <property type="match status" value="2"/>
</dbReference>
<keyword evidence="3" id="KW-0238">DNA-binding</keyword>
<evidence type="ECO:0000256" key="3">
    <source>
        <dbReference type="ARBA" id="ARBA00023125"/>
    </source>
</evidence>
<dbReference type="PANTHER" id="PTHR30537:SF74">
    <property type="entry name" value="HTH-TYPE TRANSCRIPTIONAL REGULATOR TRPI"/>
    <property type="match status" value="1"/>
</dbReference>
<evidence type="ECO:0000313" key="6">
    <source>
        <dbReference type="EMBL" id="MFD1009466.1"/>
    </source>
</evidence>
<name>A0ABW3KMN3_9GAMM</name>
<dbReference type="InterPro" id="IPR058163">
    <property type="entry name" value="LysR-type_TF_proteobact-type"/>
</dbReference>
<dbReference type="InterPro" id="IPR036388">
    <property type="entry name" value="WH-like_DNA-bd_sf"/>
</dbReference>
<dbReference type="Gene3D" id="1.10.10.10">
    <property type="entry name" value="Winged helix-like DNA-binding domain superfamily/Winged helix DNA-binding domain"/>
    <property type="match status" value="1"/>
</dbReference>
<dbReference type="CDD" id="cd08432">
    <property type="entry name" value="PBP2_GcdR_TrpI_HvrB_AmpR_like"/>
    <property type="match status" value="1"/>
</dbReference>
<dbReference type="SUPFAM" id="SSF46785">
    <property type="entry name" value="Winged helix' DNA-binding domain"/>
    <property type="match status" value="1"/>
</dbReference>
<dbReference type="PROSITE" id="PS50931">
    <property type="entry name" value="HTH_LYSR"/>
    <property type="match status" value="1"/>
</dbReference>
<protein>
    <submittedName>
        <fullName evidence="6">LysR substrate-binding domain-containing protein</fullName>
    </submittedName>
</protein>
<dbReference type="Pfam" id="PF00126">
    <property type="entry name" value="HTH_1"/>
    <property type="match status" value="1"/>
</dbReference>
<keyword evidence="4" id="KW-0804">Transcription</keyword>